<dbReference type="EMBL" id="MT630789">
    <property type="protein sequence ID" value="QNO43098.1"/>
    <property type="molecule type" value="Genomic_DNA"/>
</dbReference>
<dbReference type="EMBL" id="MT630805">
    <property type="protein sequence ID" value="QNO43286.1"/>
    <property type="molecule type" value="Genomic_DNA"/>
</dbReference>
<reference evidence="1" key="1">
    <citation type="submission" date="2020-06" db="EMBL/GenBank/DDBJ databases">
        <title>Unique genomic features of the anaerobic methanotrophic archaea.</title>
        <authorList>
            <person name="Chadwick G.L."/>
            <person name="Skennerton C.T."/>
            <person name="Laso-Perez R."/>
            <person name="Leu A.O."/>
            <person name="Speth D.R."/>
            <person name="Yu H."/>
            <person name="Morgan-Lang C."/>
            <person name="Hatzenpichler R."/>
            <person name="Goudeau D."/>
            <person name="Malmstrom R."/>
            <person name="Brazelton W.J."/>
            <person name="Woyke T."/>
            <person name="Hallam S.J."/>
            <person name="Tyson G.W."/>
            <person name="Wegener G."/>
            <person name="Boetius A."/>
            <person name="Orphan V."/>
        </authorList>
    </citation>
    <scope>NUCLEOTIDE SEQUENCE</scope>
</reference>
<accession>A0A7G9Y2M9</accession>
<protein>
    <submittedName>
        <fullName evidence="1">Uncharacterized protein</fullName>
    </submittedName>
</protein>
<dbReference type="EMBL" id="MT630724">
    <property type="protein sequence ID" value="QNO42263.1"/>
    <property type="molecule type" value="Genomic_DNA"/>
</dbReference>
<organism evidence="1">
    <name type="scientific">Candidatus Methanogaster sp. ANME-2c ERB4</name>
    <dbReference type="NCBI Taxonomy" id="2759911"/>
    <lineage>
        <taxon>Archaea</taxon>
        <taxon>Methanobacteriati</taxon>
        <taxon>Methanobacteriota</taxon>
        <taxon>Stenosarchaea group</taxon>
        <taxon>Methanomicrobia</taxon>
        <taxon>Methanosarcinales</taxon>
        <taxon>ANME-2 cluster</taxon>
        <taxon>Candidatus Methanogasteraceae</taxon>
        <taxon>Candidatus Methanogaster</taxon>
    </lineage>
</organism>
<proteinExistence type="predicted"/>
<evidence type="ECO:0000313" key="2">
    <source>
        <dbReference type="EMBL" id="QNO43098.1"/>
    </source>
</evidence>
<evidence type="ECO:0000313" key="3">
    <source>
        <dbReference type="EMBL" id="QNO43286.1"/>
    </source>
</evidence>
<evidence type="ECO:0000313" key="5">
    <source>
        <dbReference type="EMBL" id="QNO45496.1"/>
    </source>
</evidence>
<evidence type="ECO:0000313" key="1">
    <source>
        <dbReference type="EMBL" id="QNO42263.1"/>
    </source>
</evidence>
<evidence type="ECO:0000313" key="4">
    <source>
        <dbReference type="EMBL" id="QNO45335.1"/>
    </source>
</evidence>
<dbReference type="EMBL" id="MT631126">
    <property type="protein sequence ID" value="QNO45496.1"/>
    <property type="molecule type" value="Genomic_DNA"/>
</dbReference>
<dbReference type="EMBL" id="MT631099">
    <property type="protein sequence ID" value="QNO45335.1"/>
    <property type="molecule type" value="Genomic_DNA"/>
</dbReference>
<dbReference type="AlphaFoldDB" id="A0A7G9Y2M9"/>
<gene>
    <name evidence="3" type="ORF">CFCDKGLG_00005</name>
    <name evidence="4" type="ORF">MAODPDDD_00004</name>
    <name evidence="2" type="ORF">MLBHKIFI_00003</name>
    <name evidence="1" type="ORF">OICIIDJB_00003</name>
    <name evidence="5" type="ORF">PALFMHCA_00006</name>
</gene>
<sequence>MFDSIRKRISHQIDSMRRRFAQTEGLPFSDVLSAETIQNIMDEEVGSYRDRIFSPLITLSAFLSQLLSSDHSCRNAVAKVLSERVAQGEPPCSSNTKSYCEARLRLPESLVRRLVLETGRLLHLKSEEDWKWKGRFS</sequence>
<name>A0A7G9Y2M9_9EURY</name>